<evidence type="ECO:0000256" key="2">
    <source>
        <dbReference type="ARBA" id="ARBA00004651"/>
    </source>
</evidence>
<dbReference type="InterPro" id="IPR036259">
    <property type="entry name" value="MFS_trans_sf"/>
</dbReference>
<dbReference type="PANTHER" id="PTHR43124:SF3">
    <property type="entry name" value="CHLORAMPHENICOL EFFLUX PUMP RV0191"/>
    <property type="match status" value="1"/>
</dbReference>
<feature type="transmembrane region" description="Helical" evidence="8">
    <location>
        <begin position="369"/>
        <end position="393"/>
    </location>
</feature>
<dbReference type="OrthoDB" id="9800416at2"/>
<evidence type="ECO:0000256" key="3">
    <source>
        <dbReference type="ARBA" id="ARBA00007520"/>
    </source>
</evidence>
<feature type="domain" description="Major facilitator superfamily (MFS) profile" evidence="9">
    <location>
        <begin position="39"/>
        <end position="426"/>
    </location>
</feature>
<evidence type="ECO:0000313" key="11">
    <source>
        <dbReference type="Proteomes" id="UP000186406"/>
    </source>
</evidence>
<proteinExistence type="inferred from homology"/>
<comment type="function">
    <text evidence="1">Resistance to tetracycline by an active tetracycline efflux. This is an energy-dependent process that decreases the accumulation of the antibiotic in whole cells. This protein functions as a metal-tetracycline/H(+) antiporter.</text>
</comment>
<gene>
    <name evidence="10" type="ORF">SAMN02745172_01384</name>
</gene>
<feature type="transmembrane region" description="Helical" evidence="8">
    <location>
        <begin position="191"/>
        <end position="213"/>
    </location>
</feature>
<keyword evidence="6 8" id="KW-1133">Transmembrane helix</keyword>
<comment type="similarity">
    <text evidence="3">Belongs to the major facilitator superfamily. TCR/Tet family.</text>
</comment>
<sequence>MATEHPSAGAAAASPEVRVTGGGDADGVPAAVPVKAGRLIVLLLALVPFSQIPLDAYSPALPQMVEALNANPTLIQNTVTAYMLGMSFALVPAGLLADAFGRRVVVLAGMVLLIAMSAACALAASAEWMLAFRFVQGLGGSVCLVVGYAIAADVFRGAKLTSVVGLLGAAWGLAPVLAPAVGGLLVDVMSWRMIFVLIGAMAAVVTVAVYFGLPETLAPARRTPVDLRKTLSVAGTALSNRSFVCYTLVFGAMASAQLVVGVVAPFLYQDGLGFSPAGYGIVAFLLGGANLAGELGCSYFAGRATPRRLGFAVFGVYMLGALALFLFGLAWGTEIVSLSLGCALVLAACGLLCPLMYGMTLGLFDRNLGLIGGMTTAACYFIVSGAMAVAAALPDHSPGPMGGLFVVLGIVAGGLLFAGLPRAASHQQATTP</sequence>
<feature type="transmembrane region" description="Helical" evidence="8">
    <location>
        <begin position="163"/>
        <end position="185"/>
    </location>
</feature>
<dbReference type="InterPro" id="IPR001958">
    <property type="entry name" value="Tet-R_TetA/multi-R_MdtG-like"/>
</dbReference>
<evidence type="ECO:0000259" key="9">
    <source>
        <dbReference type="PROSITE" id="PS50850"/>
    </source>
</evidence>
<dbReference type="SUPFAM" id="SSF103473">
    <property type="entry name" value="MFS general substrate transporter"/>
    <property type="match status" value="1"/>
</dbReference>
<dbReference type="RefSeq" id="WP_084564166.1">
    <property type="nucleotide sequence ID" value="NZ_FRXO01000002.1"/>
</dbReference>
<feature type="transmembrane region" description="Helical" evidence="8">
    <location>
        <begin position="104"/>
        <end position="124"/>
    </location>
</feature>
<dbReference type="PANTHER" id="PTHR43124">
    <property type="entry name" value="PURINE EFFLUX PUMP PBUE"/>
    <property type="match status" value="1"/>
</dbReference>
<feature type="transmembrane region" description="Helical" evidence="8">
    <location>
        <begin position="243"/>
        <end position="267"/>
    </location>
</feature>
<dbReference type="EMBL" id="FRXO01000002">
    <property type="protein sequence ID" value="SHO63436.1"/>
    <property type="molecule type" value="Genomic_DNA"/>
</dbReference>
<keyword evidence="7 8" id="KW-0472">Membrane</keyword>
<dbReference type="InterPro" id="IPR005829">
    <property type="entry name" value="Sugar_transporter_CS"/>
</dbReference>
<dbReference type="GO" id="GO:0022857">
    <property type="term" value="F:transmembrane transporter activity"/>
    <property type="evidence" value="ECO:0007669"/>
    <property type="project" value="InterPro"/>
</dbReference>
<evidence type="ECO:0000256" key="4">
    <source>
        <dbReference type="ARBA" id="ARBA00022475"/>
    </source>
</evidence>
<protein>
    <submittedName>
        <fullName evidence="10">MFS transporter, DHA1 family, bicyclomycin/chloramphenicol resistance protein</fullName>
    </submittedName>
</protein>
<evidence type="ECO:0000256" key="7">
    <source>
        <dbReference type="ARBA" id="ARBA00023136"/>
    </source>
</evidence>
<dbReference type="CDD" id="cd17320">
    <property type="entry name" value="MFS_MdfA_MDR_like"/>
    <property type="match status" value="1"/>
</dbReference>
<keyword evidence="4" id="KW-1003">Cell membrane</keyword>
<feature type="transmembrane region" description="Helical" evidence="8">
    <location>
        <begin position="309"/>
        <end position="329"/>
    </location>
</feature>
<keyword evidence="5 8" id="KW-0812">Transmembrane</keyword>
<feature type="transmembrane region" description="Helical" evidence="8">
    <location>
        <begin position="130"/>
        <end position="151"/>
    </location>
</feature>
<dbReference type="PRINTS" id="PR01035">
    <property type="entry name" value="TCRTETA"/>
</dbReference>
<name>A0A1M7ZFI9_9HYPH</name>
<dbReference type="InterPro" id="IPR020846">
    <property type="entry name" value="MFS_dom"/>
</dbReference>
<dbReference type="AlphaFoldDB" id="A0A1M7ZFI9"/>
<accession>A0A1M7ZFI9</accession>
<evidence type="ECO:0000256" key="5">
    <source>
        <dbReference type="ARBA" id="ARBA00022692"/>
    </source>
</evidence>
<comment type="subcellular location">
    <subcellularLocation>
        <location evidence="2">Cell membrane</location>
        <topology evidence="2">Multi-pass membrane protein</topology>
    </subcellularLocation>
</comment>
<dbReference type="Proteomes" id="UP000186406">
    <property type="component" value="Unassembled WGS sequence"/>
</dbReference>
<dbReference type="PROSITE" id="PS00216">
    <property type="entry name" value="SUGAR_TRANSPORT_1"/>
    <property type="match status" value="1"/>
</dbReference>
<evidence type="ECO:0000313" key="10">
    <source>
        <dbReference type="EMBL" id="SHO63436.1"/>
    </source>
</evidence>
<dbReference type="Gene3D" id="1.20.1720.10">
    <property type="entry name" value="Multidrug resistance protein D"/>
    <property type="match status" value="1"/>
</dbReference>
<feature type="transmembrane region" description="Helical" evidence="8">
    <location>
        <begin position="279"/>
        <end position="302"/>
    </location>
</feature>
<feature type="transmembrane region" description="Helical" evidence="8">
    <location>
        <begin position="74"/>
        <end position="97"/>
    </location>
</feature>
<feature type="transmembrane region" description="Helical" evidence="8">
    <location>
        <begin position="399"/>
        <end position="420"/>
    </location>
</feature>
<dbReference type="InterPro" id="IPR011701">
    <property type="entry name" value="MFS"/>
</dbReference>
<feature type="transmembrane region" description="Helical" evidence="8">
    <location>
        <begin position="335"/>
        <end position="357"/>
    </location>
</feature>
<organism evidence="10 11">
    <name type="scientific">Pseudoxanthobacter soli DSM 19599</name>
    <dbReference type="NCBI Taxonomy" id="1123029"/>
    <lineage>
        <taxon>Bacteria</taxon>
        <taxon>Pseudomonadati</taxon>
        <taxon>Pseudomonadota</taxon>
        <taxon>Alphaproteobacteria</taxon>
        <taxon>Hyphomicrobiales</taxon>
        <taxon>Segnochrobactraceae</taxon>
        <taxon>Pseudoxanthobacter</taxon>
    </lineage>
</organism>
<dbReference type="GO" id="GO:0005886">
    <property type="term" value="C:plasma membrane"/>
    <property type="evidence" value="ECO:0007669"/>
    <property type="project" value="UniProtKB-SubCell"/>
</dbReference>
<keyword evidence="11" id="KW-1185">Reference proteome</keyword>
<evidence type="ECO:0000256" key="8">
    <source>
        <dbReference type="SAM" id="Phobius"/>
    </source>
</evidence>
<dbReference type="PROSITE" id="PS50850">
    <property type="entry name" value="MFS"/>
    <property type="match status" value="1"/>
</dbReference>
<dbReference type="Pfam" id="PF07690">
    <property type="entry name" value="MFS_1"/>
    <property type="match status" value="1"/>
</dbReference>
<evidence type="ECO:0000256" key="1">
    <source>
        <dbReference type="ARBA" id="ARBA00003279"/>
    </source>
</evidence>
<reference evidence="10 11" key="1">
    <citation type="submission" date="2016-12" db="EMBL/GenBank/DDBJ databases">
        <authorList>
            <person name="Song W.-J."/>
            <person name="Kurnit D.M."/>
        </authorList>
    </citation>
    <scope>NUCLEOTIDE SEQUENCE [LARGE SCALE GENOMIC DNA]</scope>
    <source>
        <strain evidence="10 11">DSM 19599</strain>
    </source>
</reference>
<dbReference type="InterPro" id="IPR050189">
    <property type="entry name" value="MFS_Efflux_Transporters"/>
</dbReference>
<dbReference type="STRING" id="1123029.SAMN02745172_01384"/>
<evidence type="ECO:0000256" key="6">
    <source>
        <dbReference type="ARBA" id="ARBA00022989"/>
    </source>
</evidence>